<dbReference type="GO" id="GO:0008270">
    <property type="term" value="F:zinc ion binding"/>
    <property type="evidence" value="ECO:0007669"/>
    <property type="project" value="UniProtKB-KW"/>
</dbReference>
<dbReference type="InterPro" id="IPR002893">
    <property type="entry name" value="Znf_MYND"/>
</dbReference>
<keyword evidence="2 4" id="KW-0863">Zinc-finger</keyword>
<proteinExistence type="predicted"/>
<dbReference type="Gene3D" id="6.10.140.2220">
    <property type="match status" value="1"/>
</dbReference>
<keyword evidence="1" id="KW-0479">Metal-binding</keyword>
<evidence type="ECO:0000256" key="3">
    <source>
        <dbReference type="ARBA" id="ARBA00022833"/>
    </source>
</evidence>
<dbReference type="AlphaFoldDB" id="A0AAD9QUW8"/>
<dbReference type="SUPFAM" id="SSF144232">
    <property type="entry name" value="HIT/MYND zinc finger-like"/>
    <property type="match status" value="1"/>
</dbReference>
<dbReference type="PROSITE" id="PS01360">
    <property type="entry name" value="ZF_MYND_1"/>
    <property type="match status" value="1"/>
</dbReference>
<protein>
    <submittedName>
        <fullName evidence="6">Programmed cell death protein 2</fullName>
    </submittedName>
</protein>
<reference evidence="6" key="1">
    <citation type="journal article" date="2023" name="G3 (Bethesda)">
        <title>Whole genome assembly and annotation of the endangered Caribbean coral Acropora cervicornis.</title>
        <authorList>
            <person name="Selwyn J.D."/>
            <person name="Vollmer S.V."/>
        </authorList>
    </citation>
    <scope>NUCLEOTIDE SEQUENCE</scope>
    <source>
        <strain evidence="6">K2</strain>
    </source>
</reference>
<evidence type="ECO:0000313" key="7">
    <source>
        <dbReference type="Proteomes" id="UP001249851"/>
    </source>
</evidence>
<evidence type="ECO:0000259" key="5">
    <source>
        <dbReference type="PROSITE" id="PS50865"/>
    </source>
</evidence>
<dbReference type="Pfam" id="PF01753">
    <property type="entry name" value="zf-MYND"/>
    <property type="match status" value="1"/>
</dbReference>
<keyword evidence="7" id="KW-1185">Reference proteome</keyword>
<dbReference type="PANTHER" id="PTHR12298">
    <property type="entry name" value="PCDC2 PROGRAMMED CELL DEATH PROTEIN 2 -RELATED"/>
    <property type="match status" value="1"/>
</dbReference>
<dbReference type="InterPro" id="IPR007320">
    <property type="entry name" value="PDCD2_C"/>
</dbReference>
<keyword evidence="3" id="KW-0862">Zinc</keyword>
<reference evidence="6" key="2">
    <citation type="journal article" date="2023" name="Science">
        <title>Genomic signatures of disease resistance in endangered staghorn corals.</title>
        <authorList>
            <person name="Vollmer S.V."/>
            <person name="Selwyn J.D."/>
            <person name="Despard B.A."/>
            <person name="Roesel C.L."/>
        </authorList>
    </citation>
    <scope>NUCLEOTIDE SEQUENCE</scope>
    <source>
        <strain evidence="6">K2</strain>
    </source>
</reference>
<evidence type="ECO:0000313" key="6">
    <source>
        <dbReference type="EMBL" id="KAK2567546.1"/>
    </source>
</evidence>
<dbReference type="Proteomes" id="UP001249851">
    <property type="component" value="Unassembled WGS sequence"/>
</dbReference>
<dbReference type="EMBL" id="JARQWQ010000014">
    <property type="protein sequence ID" value="KAK2567546.1"/>
    <property type="molecule type" value="Genomic_DNA"/>
</dbReference>
<dbReference type="PROSITE" id="PS50865">
    <property type="entry name" value="ZF_MYND_2"/>
    <property type="match status" value="1"/>
</dbReference>
<evidence type="ECO:0000256" key="2">
    <source>
        <dbReference type="ARBA" id="ARBA00022771"/>
    </source>
</evidence>
<sequence length="398" mass="45598">MAACERAKQRRLEKEVELGFAEEIVTDDPIDRLRISSTFFPSKIGGVPAWLNLQDLPDSRRVLCSICQKPMAFLLQIYAPMPHDRSFHRSIFLFCCKDGKCHAKNSSECFLVLRNQLRRENQFYSFHPPPDIDEMRELSIKSVSDEFKPKAWTDLCDVCGCRGDKVCSKCHMAQYCGREHQTIDWKSGHKGICTQLLCAEEGFDQDQIVEGSNTRFRTKVLFPEYELVTETEPNDDTNDDKSEEEKMNEYKHFVQNGTVLTDSDSDDKELESLANHGKEALIADKQFRKFKKRVSREPKQVLRYHRNGEPLWVSDEGKPSDGDIPVCDCGSERVFEFQVMPQLLNYLQVDCIEESVDWGTLAIYTCSQSCGDGSAYVTEFLWRQDFADTGIPTSVLGV</sequence>
<evidence type="ECO:0000256" key="1">
    <source>
        <dbReference type="ARBA" id="ARBA00022723"/>
    </source>
</evidence>
<dbReference type="Pfam" id="PF04194">
    <property type="entry name" value="PDCD2_C"/>
    <property type="match status" value="1"/>
</dbReference>
<feature type="domain" description="MYND-type" evidence="5">
    <location>
        <begin position="156"/>
        <end position="193"/>
    </location>
</feature>
<accession>A0AAD9QUW8</accession>
<comment type="caution">
    <text evidence="6">The sequence shown here is derived from an EMBL/GenBank/DDBJ whole genome shotgun (WGS) entry which is preliminary data.</text>
</comment>
<dbReference type="GO" id="GO:0005634">
    <property type="term" value="C:nucleus"/>
    <property type="evidence" value="ECO:0007669"/>
    <property type="project" value="TreeGrafter"/>
</dbReference>
<evidence type="ECO:0000256" key="4">
    <source>
        <dbReference type="PROSITE-ProRule" id="PRU00134"/>
    </source>
</evidence>
<dbReference type="GO" id="GO:0005737">
    <property type="term" value="C:cytoplasm"/>
    <property type="evidence" value="ECO:0007669"/>
    <property type="project" value="InterPro"/>
</dbReference>
<organism evidence="6 7">
    <name type="scientific">Acropora cervicornis</name>
    <name type="common">Staghorn coral</name>
    <dbReference type="NCBI Taxonomy" id="6130"/>
    <lineage>
        <taxon>Eukaryota</taxon>
        <taxon>Metazoa</taxon>
        <taxon>Cnidaria</taxon>
        <taxon>Anthozoa</taxon>
        <taxon>Hexacorallia</taxon>
        <taxon>Scleractinia</taxon>
        <taxon>Astrocoeniina</taxon>
        <taxon>Acroporidae</taxon>
        <taxon>Acropora</taxon>
    </lineage>
</organism>
<gene>
    <name evidence="6" type="ORF">P5673_008383</name>
</gene>
<name>A0AAD9QUW8_ACRCE</name>
<dbReference type="PANTHER" id="PTHR12298:SF4">
    <property type="entry name" value="PROGRAMMED CELL DEATH PROTEIN 2"/>
    <property type="match status" value="1"/>
</dbReference>